<accession>A0ACD3SN94</accession>
<evidence type="ECO:0000313" key="2">
    <source>
        <dbReference type="Proteomes" id="UP000004277"/>
    </source>
</evidence>
<protein>
    <submittedName>
        <fullName evidence="1">Flagellar motor protein MotB</fullName>
    </submittedName>
</protein>
<dbReference type="EMBL" id="AKCV02000020">
    <property type="protein sequence ID" value="TMS57766.1"/>
    <property type="molecule type" value="Genomic_DNA"/>
</dbReference>
<reference evidence="1" key="1">
    <citation type="submission" date="2019-05" db="EMBL/GenBank/DDBJ databases">
        <title>Revised genome assembly of Burkholderiaceae (previously Ralstonia) sp. PBA.</title>
        <authorList>
            <person name="Gan H.M."/>
        </authorList>
    </citation>
    <scope>NUCLEOTIDE SEQUENCE</scope>
    <source>
        <strain evidence="1">PBA</strain>
    </source>
</reference>
<sequence length="382" mass="40717">MSRSNTPTFIVIRRAKRKVHAHHGGSWKIAYADFITAMMAFFLLMWLLGTVSRAELSSIESYFRTPLKVAMFGGNSSGDQSSILSGDMAIRQSMPQPHPVPADAITRERGRRPAAEDPALMRLKREIEARAESNPVMRQYRKQLLIDITSEGLRIQIVDEQNRPMFAMASAEVEPHMRVILREIGAALNDVPNAISLSGHTDATQYSSQRGYSNWELSADRANASRRELVAGGMHPDKVNKVVGLEAAVPLDPQNLYNPINRRISIIVMKRGEVEPTPGLMPVPGISAAPVPDAPAAPAAMSGKISTPPAGTAGGVVTSATNEPTASPGMRPDASAPVNPATAKAGRKPAASVLSATPSAAVPVPPAGPAVHPKSVMAEARS</sequence>
<evidence type="ECO:0000313" key="1">
    <source>
        <dbReference type="EMBL" id="TMS57766.1"/>
    </source>
</evidence>
<keyword evidence="2" id="KW-1185">Reference proteome</keyword>
<proteinExistence type="predicted"/>
<comment type="caution">
    <text evidence="1">The sequence shown here is derived from an EMBL/GenBank/DDBJ whole genome shotgun (WGS) entry which is preliminary data.</text>
</comment>
<keyword evidence="1" id="KW-0966">Cell projection</keyword>
<gene>
    <name evidence="1" type="primary">motB</name>
    <name evidence="1" type="ORF">MW7_011450</name>
</gene>
<keyword evidence="1" id="KW-0969">Cilium</keyword>
<name>A0ACD3SN94_9BURK</name>
<organism evidence="1 2">
    <name type="scientific">Imbroritus primus</name>
    <dbReference type="NCBI Taxonomy" id="3058603"/>
    <lineage>
        <taxon>Bacteria</taxon>
        <taxon>Pseudomonadati</taxon>
        <taxon>Pseudomonadota</taxon>
        <taxon>Betaproteobacteria</taxon>
        <taxon>Burkholderiales</taxon>
        <taxon>Burkholderiaceae</taxon>
        <taxon>Imbroritus</taxon>
    </lineage>
</organism>
<keyword evidence="1" id="KW-0282">Flagellum</keyword>
<dbReference type="Proteomes" id="UP000004277">
    <property type="component" value="Unassembled WGS sequence"/>
</dbReference>